<evidence type="ECO:0000256" key="1">
    <source>
        <dbReference type="SAM" id="MobiDB-lite"/>
    </source>
</evidence>
<organism evidence="4">
    <name type="scientific">hydrothermal vent metagenome</name>
    <dbReference type="NCBI Taxonomy" id="652676"/>
    <lineage>
        <taxon>unclassified sequences</taxon>
        <taxon>metagenomes</taxon>
        <taxon>ecological metagenomes</taxon>
    </lineage>
</organism>
<evidence type="ECO:0000313" key="4">
    <source>
        <dbReference type="EMBL" id="VAW22175.1"/>
    </source>
</evidence>
<protein>
    <recommendedName>
        <fullName evidence="3">Peptidoglycan binding-like domain-containing protein</fullName>
    </recommendedName>
</protein>
<proteinExistence type="predicted"/>
<gene>
    <name evidence="4" type="ORF">MNBD_ALPHA11-1403</name>
</gene>
<dbReference type="SUPFAM" id="SSF47090">
    <property type="entry name" value="PGBD-like"/>
    <property type="match status" value="2"/>
</dbReference>
<evidence type="ECO:0000256" key="2">
    <source>
        <dbReference type="SAM" id="Phobius"/>
    </source>
</evidence>
<name>A0A3B0TUA6_9ZZZZ</name>
<feature type="domain" description="Peptidoglycan binding-like" evidence="3">
    <location>
        <begin position="276"/>
        <end position="327"/>
    </location>
</feature>
<dbReference type="InterPro" id="IPR036366">
    <property type="entry name" value="PGBDSf"/>
</dbReference>
<keyword evidence="2" id="KW-0472">Membrane</keyword>
<feature type="region of interest" description="Disordered" evidence="1">
    <location>
        <begin position="82"/>
        <end position="101"/>
    </location>
</feature>
<dbReference type="Gene3D" id="1.10.101.10">
    <property type="entry name" value="PGBD-like superfamily/PGBD"/>
    <property type="match status" value="2"/>
</dbReference>
<dbReference type="EMBL" id="UOEQ01000402">
    <property type="protein sequence ID" value="VAW22175.1"/>
    <property type="molecule type" value="Genomic_DNA"/>
</dbReference>
<sequence length="337" mass="36014">MTSSTFQQLPFSATGSLWGATKRTLNWATSLFLNNPLQNMAIALLGFAMTVSFFNALFWQTGVHPAPIFSLQQHALSASSDSLSLQNASAPHPRQLPSSRTQQPLIAPLAVQPIQQPVSTPSPVIIDKVTNEILAQAQTVLAEIGLFSGKIDGFYGPLTAEAIRAFERQQGLTVKGSMNPEIIGKILSVKAGQTSSIAQPVSAPSTPVSSVPAPVASQPVVQQTPAANTQPHIDEPGQTVPDLLRTIASSVRPSQSLSSVPVVAPRPAYEAQNDKQLVEKIQRGLSSLGFYYSSIDGVLGESTARAIREFENFKSFEMTGRISSQLLIWLQEAGAIT</sequence>
<feature type="domain" description="Peptidoglycan binding-like" evidence="3">
    <location>
        <begin position="134"/>
        <end position="183"/>
    </location>
</feature>
<reference evidence="4" key="1">
    <citation type="submission" date="2018-06" db="EMBL/GenBank/DDBJ databases">
        <authorList>
            <person name="Zhirakovskaya E."/>
        </authorList>
    </citation>
    <scope>NUCLEOTIDE SEQUENCE</scope>
</reference>
<keyword evidence="2" id="KW-0812">Transmembrane</keyword>
<dbReference type="InterPro" id="IPR036365">
    <property type="entry name" value="PGBD-like_sf"/>
</dbReference>
<dbReference type="Pfam" id="PF01471">
    <property type="entry name" value="PG_binding_1"/>
    <property type="match status" value="2"/>
</dbReference>
<feature type="transmembrane region" description="Helical" evidence="2">
    <location>
        <begin position="40"/>
        <end position="59"/>
    </location>
</feature>
<dbReference type="AlphaFoldDB" id="A0A3B0TUA6"/>
<dbReference type="InterPro" id="IPR002477">
    <property type="entry name" value="Peptidoglycan-bd-like"/>
</dbReference>
<evidence type="ECO:0000259" key="3">
    <source>
        <dbReference type="Pfam" id="PF01471"/>
    </source>
</evidence>
<accession>A0A3B0TUA6</accession>
<keyword evidence="2" id="KW-1133">Transmembrane helix</keyword>